<proteinExistence type="predicted"/>
<sequence length="90" mass="9824">MAEFILNEESAKTPIGEVLAGLEDDVLVIQDSDGLSIATIRRPTFMVGIPSEPPSAEELQAVRERSHKDWRTGMTTADMLAHLESKASSQ</sequence>
<protein>
    <submittedName>
        <fullName evidence="1">Uncharacterized protein</fullName>
    </submittedName>
</protein>
<dbReference type="Proteomes" id="UP000317318">
    <property type="component" value="Chromosome"/>
</dbReference>
<dbReference type="EMBL" id="CP036268">
    <property type="protein sequence ID" value="QDT36448.1"/>
    <property type="molecule type" value="Genomic_DNA"/>
</dbReference>
<organism evidence="1 2">
    <name type="scientific">Stratiformator vulcanicus</name>
    <dbReference type="NCBI Taxonomy" id="2527980"/>
    <lineage>
        <taxon>Bacteria</taxon>
        <taxon>Pseudomonadati</taxon>
        <taxon>Planctomycetota</taxon>
        <taxon>Planctomycetia</taxon>
        <taxon>Planctomycetales</taxon>
        <taxon>Planctomycetaceae</taxon>
        <taxon>Stratiformator</taxon>
    </lineage>
</organism>
<gene>
    <name evidence="1" type="ORF">Pan189_08040</name>
</gene>
<reference evidence="1 2" key="1">
    <citation type="submission" date="2019-02" db="EMBL/GenBank/DDBJ databases">
        <title>Deep-cultivation of Planctomycetes and their phenomic and genomic characterization uncovers novel biology.</title>
        <authorList>
            <person name="Wiegand S."/>
            <person name="Jogler M."/>
            <person name="Boedeker C."/>
            <person name="Pinto D."/>
            <person name="Vollmers J."/>
            <person name="Rivas-Marin E."/>
            <person name="Kohn T."/>
            <person name="Peeters S.H."/>
            <person name="Heuer A."/>
            <person name="Rast P."/>
            <person name="Oberbeckmann S."/>
            <person name="Bunk B."/>
            <person name="Jeske O."/>
            <person name="Meyerdierks A."/>
            <person name="Storesund J.E."/>
            <person name="Kallscheuer N."/>
            <person name="Luecker S."/>
            <person name="Lage O.M."/>
            <person name="Pohl T."/>
            <person name="Merkel B.J."/>
            <person name="Hornburger P."/>
            <person name="Mueller R.-W."/>
            <person name="Bruemmer F."/>
            <person name="Labrenz M."/>
            <person name="Spormann A.M."/>
            <person name="Op den Camp H."/>
            <person name="Overmann J."/>
            <person name="Amann R."/>
            <person name="Jetten M.S.M."/>
            <person name="Mascher T."/>
            <person name="Medema M.H."/>
            <person name="Devos D.P."/>
            <person name="Kaster A.-K."/>
            <person name="Ovreas L."/>
            <person name="Rohde M."/>
            <person name="Galperin M.Y."/>
            <person name="Jogler C."/>
        </authorList>
    </citation>
    <scope>NUCLEOTIDE SEQUENCE [LARGE SCALE GENOMIC DNA]</scope>
    <source>
        <strain evidence="1 2">Pan189</strain>
    </source>
</reference>
<keyword evidence="2" id="KW-1185">Reference proteome</keyword>
<accession>A0A517QXZ2</accession>
<evidence type="ECO:0000313" key="2">
    <source>
        <dbReference type="Proteomes" id="UP000317318"/>
    </source>
</evidence>
<name>A0A517QXZ2_9PLAN</name>
<dbReference type="KEGG" id="svp:Pan189_08040"/>
<dbReference type="AlphaFoldDB" id="A0A517QXZ2"/>
<dbReference type="RefSeq" id="WP_145362651.1">
    <property type="nucleotide sequence ID" value="NZ_CP036268.1"/>
</dbReference>
<evidence type="ECO:0000313" key="1">
    <source>
        <dbReference type="EMBL" id="QDT36448.1"/>
    </source>
</evidence>